<evidence type="ECO:0000313" key="3">
    <source>
        <dbReference type="EMBL" id="KAL0349468.1"/>
    </source>
</evidence>
<feature type="domain" description="Retrotransposon gag" evidence="2">
    <location>
        <begin position="239"/>
        <end position="318"/>
    </location>
</feature>
<organism evidence="3">
    <name type="scientific">Sesamum radiatum</name>
    <name type="common">Black benniseed</name>
    <dbReference type="NCBI Taxonomy" id="300843"/>
    <lineage>
        <taxon>Eukaryota</taxon>
        <taxon>Viridiplantae</taxon>
        <taxon>Streptophyta</taxon>
        <taxon>Embryophyta</taxon>
        <taxon>Tracheophyta</taxon>
        <taxon>Spermatophyta</taxon>
        <taxon>Magnoliopsida</taxon>
        <taxon>eudicotyledons</taxon>
        <taxon>Gunneridae</taxon>
        <taxon>Pentapetalae</taxon>
        <taxon>asterids</taxon>
        <taxon>lamiids</taxon>
        <taxon>Lamiales</taxon>
        <taxon>Pedaliaceae</taxon>
        <taxon>Sesamum</taxon>
    </lineage>
</organism>
<reference evidence="3" key="2">
    <citation type="journal article" date="2024" name="Plant">
        <title>Genomic evolution and insights into agronomic trait innovations of Sesamum species.</title>
        <authorList>
            <person name="Miao H."/>
            <person name="Wang L."/>
            <person name="Qu L."/>
            <person name="Liu H."/>
            <person name="Sun Y."/>
            <person name="Le M."/>
            <person name="Wang Q."/>
            <person name="Wei S."/>
            <person name="Zheng Y."/>
            <person name="Lin W."/>
            <person name="Duan Y."/>
            <person name="Cao H."/>
            <person name="Xiong S."/>
            <person name="Wang X."/>
            <person name="Wei L."/>
            <person name="Li C."/>
            <person name="Ma Q."/>
            <person name="Ju M."/>
            <person name="Zhao R."/>
            <person name="Li G."/>
            <person name="Mu C."/>
            <person name="Tian Q."/>
            <person name="Mei H."/>
            <person name="Zhang T."/>
            <person name="Gao T."/>
            <person name="Zhang H."/>
        </authorList>
    </citation>
    <scope>NUCLEOTIDE SEQUENCE</scope>
    <source>
        <strain evidence="3">G02</strain>
    </source>
</reference>
<evidence type="ECO:0000256" key="1">
    <source>
        <dbReference type="SAM" id="MobiDB-lite"/>
    </source>
</evidence>
<reference evidence="3" key="1">
    <citation type="submission" date="2020-06" db="EMBL/GenBank/DDBJ databases">
        <authorList>
            <person name="Li T."/>
            <person name="Hu X."/>
            <person name="Zhang T."/>
            <person name="Song X."/>
            <person name="Zhang H."/>
            <person name="Dai N."/>
            <person name="Sheng W."/>
            <person name="Hou X."/>
            <person name="Wei L."/>
        </authorList>
    </citation>
    <scope>NUCLEOTIDE SEQUENCE</scope>
    <source>
        <strain evidence="3">G02</strain>
        <tissue evidence="3">Leaf</tissue>
    </source>
</reference>
<feature type="compositionally biased region" description="Basic and acidic residues" evidence="1">
    <location>
        <begin position="121"/>
        <end position="131"/>
    </location>
</feature>
<name>A0AAW2P1Q8_SESRA</name>
<evidence type="ECO:0000259" key="2">
    <source>
        <dbReference type="Pfam" id="PF03732"/>
    </source>
</evidence>
<dbReference type="AlphaFoldDB" id="A0AAW2P1Q8"/>
<feature type="compositionally biased region" description="Low complexity" evidence="1">
    <location>
        <begin position="73"/>
        <end position="88"/>
    </location>
</feature>
<dbReference type="PANTHER" id="PTHR33223">
    <property type="entry name" value="CCHC-TYPE DOMAIN-CONTAINING PROTEIN"/>
    <property type="match status" value="1"/>
</dbReference>
<comment type="caution">
    <text evidence="3">The sequence shown here is derived from an EMBL/GenBank/DDBJ whole genome shotgun (WGS) entry which is preliminary data.</text>
</comment>
<gene>
    <name evidence="3" type="ORF">Sradi_4096000</name>
</gene>
<dbReference type="Pfam" id="PF03732">
    <property type="entry name" value="Retrotrans_gag"/>
    <property type="match status" value="1"/>
</dbReference>
<proteinExistence type="predicted"/>
<accession>A0AAW2P1Q8</accession>
<dbReference type="PANTHER" id="PTHR33223:SF10">
    <property type="entry name" value="AMINOTRANSFERASE-LIKE PLANT MOBILE DOMAIN-CONTAINING PROTEIN"/>
    <property type="match status" value="1"/>
</dbReference>
<protein>
    <recommendedName>
        <fullName evidence="2">Retrotransposon gag domain-containing protein</fullName>
    </recommendedName>
</protein>
<dbReference type="EMBL" id="JACGWJ010000018">
    <property type="protein sequence ID" value="KAL0349468.1"/>
    <property type="molecule type" value="Genomic_DNA"/>
</dbReference>
<dbReference type="InterPro" id="IPR005162">
    <property type="entry name" value="Retrotrans_gag_dom"/>
</dbReference>
<feature type="region of interest" description="Disordered" evidence="1">
    <location>
        <begin position="1"/>
        <end position="169"/>
    </location>
</feature>
<feature type="compositionally biased region" description="Basic and acidic residues" evidence="1">
    <location>
        <begin position="35"/>
        <end position="45"/>
    </location>
</feature>
<sequence length="349" mass="39239">MNTRSRARNENAGFGDLEGISEHAPQEEVQQPFGPRRDEIHGRPEDQEEQEQAPPPPMIQLTSEALRQMIENASAQAASRAIAQYVAQHAIPPQPPRHPHKDHGVDLAPGNKEQGSVDQQADDRLEKEAESRPSLSEDGLPPPPPKEAPLKERGPQRRSQAAARQARIKGTEKVQAFSLAVAPPRRSPFATYILAEAIQPGIKIPNISEYDGTKDPQDHLDQFQAKADLLDISNVAYCKIFRTTLAGKAMTWFNQLPSGTINSFEQLSQRFLHHFAINKRYPKTASYLFTVIQREHESLRNYVQRFSEAVLEVPHVNPELLANIMQQNLRMGRFRESIAGKPQPPWMNS</sequence>